<dbReference type="SMART" id="SM00850">
    <property type="entry name" value="LytTR"/>
    <property type="match status" value="1"/>
</dbReference>
<name>A0AAE3H7F5_9BACT</name>
<dbReference type="PROSITE" id="PS50930">
    <property type="entry name" value="HTH_LYTTR"/>
    <property type="match status" value="1"/>
</dbReference>
<dbReference type="Gene3D" id="2.40.50.1020">
    <property type="entry name" value="LytTr DNA-binding domain"/>
    <property type="match status" value="1"/>
</dbReference>
<dbReference type="PANTHER" id="PTHR37299">
    <property type="entry name" value="TRANSCRIPTIONAL REGULATOR-RELATED"/>
    <property type="match status" value="1"/>
</dbReference>
<evidence type="ECO:0000259" key="1">
    <source>
        <dbReference type="PROSITE" id="PS50930"/>
    </source>
</evidence>
<protein>
    <submittedName>
        <fullName evidence="2">LytTR family transcriptional regulator</fullName>
    </submittedName>
</protein>
<gene>
    <name evidence="2" type="ORF">EGI31_15990</name>
</gene>
<proteinExistence type="predicted"/>
<dbReference type="RefSeq" id="WP_255038136.1">
    <property type="nucleotide sequence ID" value="NZ_RJUF01000173.1"/>
</dbReference>
<accession>A0AAE3H7F5</accession>
<dbReference type="GO" id="GO:0000156">
    <property type="term" value="F:phosphorelay response regulator activity"/>
    <property type="evidence" value="ECO:0007669"/>
    <property type="project" value="InterPro"/>
</dbReference>
<dbReference type="InterPro" id="IPR007492">
    <property type="entry name" value="LytTR_DNA-bd_dom"/>
</dbReference>
<keyword evidence="3" id="KW-1185">Reference proteome</keyword>
<organism evidence="2 3">
    <name type="scientific">Lacihabitans soyangensis</name>
    <dbReference type="NCBI Taxonomy" id="869394"/>
    <lineage>
        <taxon>Bacteria</taxon>
        <taxon>Pseudomonadati</taxon>
        <taxon>Bacteroidota</taxon>
        <taxon>Cytophagia</taxon>
        <taxon>Cytophagales</taxon>
        <taxon>Leadbetterellaceae</taxon>
        <taxon>Lacihabitans</taxon>
    </lineage>
</organism>
<dbReference type="Proteomes" id="UP001204144">
    <property type="component" value="Unassembled WGS sequence"/>
</dbReference>
<dbReference type="Pfam" id="PF04397">
    <property type="entry name" value="LytTR"/>
    <property type="match status" value="1"/>
</dbReference>
<dbReference type="AlphaFoldDB" id="A0AAE3H7F5"/>
<dbReference type="InterPro" id="IPR046947">
    <property type="entry name" value="LytR-like"/>
</dbReference>
<dbReference type="EMBL" id="RJUF01000173">
    <property type="protein sequence ID" value="MCP9764445.1"/>
    <property type="molecule type" value="Genomic_DNA"/>
</dbReference>
<evidence type="ECO:0000313" key="2">
    <source>
        <dbReference type="EMBL" id="MCP9764445.1"/>
    </source>
</evidence>
<dbReference type="PANTHER" id="PTHR37299:SF1">
    <property type="entry name" value="STAGE 0 SPORULATION PROTEIN A HOMOLOG"/>
    <property type="match status" value="1"/>
</dbReference>
<dbReference type="GO" id="GO:0003677">
    <property type="term" value="F:DNA binding"/>
    <property type="evidence" value="ECO:0007669"/>
    <property type="project" value="InterPro"/>
</dbReference>
<evidence type="ECO:0000313" key="3">
    <source>
        <dbReference type="Proteomes" id="UP001204144"/>
    </source>
</evidence>
<feature type="domain" description="HTH LytTR-type" evidence="1">
    <location>
        <begin position="9"/>
        <end position="104"/>
    </location>
</feature>
<comment type="caution">
    <text evidence="2">The sequence shown here is derived from an EMBL/GenBank/DDBJ whole genome shotgun (WGS) entry which is preliminary data.</text>
</comment>
<sequence length="109" mass="12817">MRIPEIPIGGRKKVVPSDVILFEAEINYTRLHLSNGQYVMVATTLKKLEKSFSPFRFIYRTHKGFMVNLNFVQSLESNEVTLKNNRKVLVSRRRRELLLKNMGEMNYKV</sequence>
<reference evidence="2 3" key="1">
    <citation type="submission" date="2018-11" db="EMBL/GenBank/DDBJ databases">
        <title>Novel bacteria species description.</title>
        <authorList>
            <person name="Han J.-H."/>
        </authorList>
    </citation>
    <scope>NUCLEOTIDE SEQUENCE [LARGE SCALE GENOMIC DNA]</scope>
    <source>
        <strain evidence="2 3">KCTC23259</strain>
    </source>
</reference>